<keyword evidence="2" id="KW-1185">Reference proteome</keyword>
<dbReference type="STRING" id="1230457.C476_01147"/>
<dbReference type="GO" id="GO:0016779">
    <property type="term" value="F:nucleotidyltransferase activity"/>
    <property type="evidence" value="ECO:0007669"/>
    <property type="project" value="UniProtKB-KW"/>
</dbReference>
<sequence>MRSLVGERSLLAWTMDRTAFADEQYVLTRESFADTVSEHAPKAGVLVEPAGKDTGPALVYSA</sequence>
<proteinExistence type="predicted"/>
<accession>M0CVY5</accession>
<dbReference type="Proteomes" id="UP000011615">
    <property type="component" value="Unassembled WGS sequence"/>
</dbReference>
<keyword evidence="1" id="KW-0548">Nucleotidyltransferase</keyword>
<name>M0CVY5_9EURY</name>
<gene>
    <name evidence="1" type="ORF">C476_01147</name>
</gene>
<dbReference type="RefSeq" id="WP_008009025.1">
    <property type="nucleotide sequence ID" value="NZ_AOIT01000010.1"/>
</dbReference>
<evidence type="ECO:0000313" key="2">
    <source>
        <dbReference type="Proteomes" id="UP000011615"/>
    </source>
</evidence>
<reference evidence="1 2" key="1">
    <citation type="journal article" date="2014" name="PLoS Genet.">
        <title>Phylogenetically driven sequencing of extremely halophilic archaea reveals strategies for static and dynamic osmo-response.</title>
        <authorList>
            <person name="Becker E.A."/>
            <person name="Seitzer P.M."/>
            <person name="Tritt A."/>
            <person name="Larsen D."/>
            <person name="Krusor M."/>
            <person name="Yao A.I."/>
            <person name="Wu D."/>
            <person name="Madern D."/>
            <person name="Eisen J.A."/>
            <person name="Darling A.E."/>
            <person name="Facciotti M.T."/>
        </authorList>
    </citation>
    <scope>NUCLEOTIDE SEQUENCE [LARGE SCALE GENOMIC DNA]</scope>
    <source>
        <strain evidence="1 2">JCM 13563</strain>
    </source>
</reference>
<dbReference type="eggNOG" id="arCOG02427">
    <property type="taxonomic scope" value="Archaea"/>
</dbReference>
<protein>
    <submittedName>
        <fullName evidence="1">Mannose-1-phosphate guanylyltransferase (GDP)</fullName>
    </submittedName>
</protein>
<dbReference type="EMBL" id="AOIT01000010">
    <property type="protein sequence ID" value="ELZ26014.1"/>
    <property type="molecule type" value="Genomic_DNA"/>
</dbReference>
<dbReference type="AlphaFoldDB" id="M0CVY5"/>
<comment type="caution">
    <text evidence="1">The sequence shown here is derived from an EMBL/GenBank/DDBJ whole genome shotgun (WGS) entry which is preliminary data.</text>
</comment>
<evidence type="ECO:0000313" key="1">
    <source>
        <dbReference type="EMBL" id="ELZ26014.1"/>
    </source>
</evidence>
<keyword evidence="1" id="KW-0808">Transferase</keyword>
<dbReference type="PATRIC" id="fig|1230457.4.peg.223"/>
<organism evidence="1 2">
    <name type="scientific">Natrinema limicola JCM 13563</name>
    <dbReference type="NCBI Taxonomy" id="1230457"/>
    <lineage>
        <taxon>Archaea</taxon>
        <taxon>Methanobacteriati</taxon>
        <taxon>Methanobacteriota</taxon>
        <taxon>Stenosarchaea group</taxon>
        <taxon>Halobacteria</taxon>
        <taxon>Halobacteriales</taxon>
        <taxon>Natrialbaceae</taxon>
        <taxon>Natrinema</taxon>
    </lineage>
</organism>